<evidence type="ECO:0000259" key="2">
    <source>
        <dbReference type="Pfam" id="PF00168"/>
    </source>
</evidence>
<feature type="region of interest" description="Disordered" evidence="1">
    <location>
        <begin position="183"/>
        <end position="240"/>
    </location>
</feature>
<dbReference type="EMBL" id="JAHRIO010010247">
    <property type="protein sequence ID" value="MEQ2161031.1"/>
    <property type="molecule type" value="Genomic_DNA"/>
</dbReference>
<evidence type="ECO:0000313" key="4">
    <source>
        <dbReference type="Proteomes" id="UP001476798"/>
    </source>
</evidence>
<feature type="compositionally biased region" description="Low complexity" evidence="1">
    <location>
        <begin position="184"/>
        <end position="198"/>
    </location>
</feature>
<dbReference type="Pfam" id="PF00168">
    <property type="entry name" value="C2"/>
    <property type="match status" value="1"/>
</dbReference>
<organism evidence="3 4">
    <name type="scientific">Goodea atripinnis</name>
    <dbReference type="NCBI Taxonomy" id="208336"/>
    <lineage>
        <taxon>Eukaryota</taxon>
        <taxon>Metazoa</taxon>
        <taxon>Chordata</taxon>
        <taxon>Craniata</taxon>
        <taxon>Vertebrata</taxon>
        <taxon>Euteleostomi</taxon>
        <taxon>Actinopterygii</taxon>
        <taxon>Neopterygii</taxon>
        <taxon>Teleostei</taxon>
        <taxon>Neoteleostei</taxon>
        <taxon>Acanthomorphata</taxon>
        <taxon>Ovalentaria</taxon>
        <taxon>Atherinomorphae</taxon>
        <taxon>Cyprinodontiformes</taxon>
        <taxon>Goodeidae</taxon>
        <taxon>Goodea</taxon>
    </lineage>
</organism>
<accession>A0ABV0MPJ4</accession>
<dbReference type="SUPFAM" id="SSF49562">
    <property type="entry name" value="C2 domain (Calcium/lipid-binding domain, CaLB)"/>
    <property type="match status" value="1"/>
</dbReference>
<feature type="domain" description="C2" evidence="2">
    <location>
        <begin position="12"/>
        <end position="63"/>
    </location>
</feature>
<dbReference type="InterPro" id="IPR035892">
    <property type="entry name" value="C2_domain_sf"/>
</dbReference>
<keyword evidence="4" id="KW-1185">Reference proteome</keyword>
<dbReference type="CDD" id="cd00275">
    <property type="entry name" value="C2_PLC_like"/>
    <property type="match status" value="1"/>
</dbReference>
<gene>
    <name evidence="3" type="ORF">GOODEAATRI_005487</name>
</gene>
<comment type="caution">
    <text evidence="3">The sequence shown here is derived from an EMBL/GenBank/DDBJ whole genome shotgun (WGS) entry which is preliminary data.</text>
</comment>
<reference evidence="3 4" key="1">
    <citation type="submission" date="2021-06" db="EMBL/GenBank/DDBJ databases">
        <authorList>
            <person name="Palmer J.M."/>
        </authorList>
    </citation>
    <scope>NUCLEOTIDE SEQUENCE [LARGE SCALE GENOMIC DNA]</scope>
    <source>
        <strain evidence="3 4">GA_2019</strain>
        <tissue evidence="3">Muscle</tissue>
    </source>
</reference>
<dbReference type="Proteomes" id="UP001476798">
    <property type="component" value="Unassembled WGS sequence"/>
</dbReference>
<dbReference type="PANTHER" id="PTHR10336">
    <property type="entry name" value="PHOSPHOINOSITIDE-SPECIFIC PHOSPHOLIPASE C FAMILY PROTEIN"/>
    <property type="match status" value="1"/>
</dbReference>
<protein>
    <recommendedName>
        <fullName evidence="2">C2 domain-containing protein</fullName>
    </recommendedName>
</protein>
<evidence type="ECO:0000256" key="1">
    <source>
        <dbReference type="SAM" id="MobiDB-lite"/>
    </source>
</evidence>
<dbReference type="Gene3D" id="2.60.40.150">
    <property type="entry name" value="C2 domain"/>
    <property type="match status" value="1"/>
</dbReference>
<name>A0ABV0MPJ4_9TELE</name>
<evidence type="ECO:0000313" key="3">
    <source>
        <dbReference type="EMBL" id="MEQ2161031.1"/>
    </source>
</evidence>
<dbReference type="PANTHER" id="PTHR10336:SF173">
    <property type="entry name" value="1-PHOSPHATIDYLINOSITOL 4,5-BISPHOSPHATE PHOSPHODIESTERASE GAMMA-1"/>
    <property type="match status" value="1"/>
</dbReference>
<dbReference type="InterPro" id="IPR000008">
    <property type="entry name" value="C2_dom"/>
</dbReference>
<dbReference type="InterPro" id="IPR001192">
    <property type="entry name" value="PI-PLC_fam"/>
</dbReference>
<proteinExistence type="predicted"/>
<sequence>MMLQCLWSLPADNGLNPTWQRKSFHFTVCNSAFAFLRFGVYEIDMFNDQNFLAQATFPIQGLKTGVCSADLLPGEKRKIKCGMDVISCECFVCFCIVSGYRSVPLKNSYNEDLELASLLVYMDITRGRVGWSFLTELVLNLLIITGIKQQDENGEVMSPFSAVGTTSVPASTQVGRERFGELGSVSSTSSTMSPLSQSPAQAMSYRGREGSFESRYQSPIDDFRVSQETLLDQMDPQSRR</sequence>